<reference evidence="4 5" key="1">
    <citation type="submission" date="2023-04" db="EMBL/GenBank/DDBJ databases">
        <title>Forest soil microbial communities from Buena Vista Peninsula, Colon Province, Panama.</title>
        <authorList>
            <person name="Bouskill N."/>
        </authorList>
    </citation>
    <scope>NUCLEOTIDE SEQUENCE [LARGE SCALE GENOMIC DNA]</scope>
    <source>
        <strain evidence="4 5">CFH S0262</strain>
    </source>
</reference>
<keyword evidence="2" id="KW-0812">Transmembrane</keyword>
<evidence type="ECO:0000313" key="5">
    <source>
        <dbReference type="Proteomes" id="UP001160334"/>
    </source>
</evidence>
<gene>
    <name evidence="4" type="ORF">M2280_003732</name>
</gene>
<evidence type="ECO:0000259" key="3">
    <source>
        <dbReference type="Pfam" id="PF10708"/>
    </source>
</evidence>
<proteinExistence type="predicted"/>
<keyword evidence="2" id="KW-1133">Transmembrane helix</keyword>
<evidence type="ECO:0000256" key="1">
    <source>
        <dbReference type="SAM" id="MobiDB-lite"/>
    </source>
</evidence>
<evidence type="ECO:0000313" key="4">
    <source>
        <dbReference type="EMBL" id="MDH6282501.1"/>
    </source>
</evidence>
<organism evidence="4 5">
    <name type="scientific">Prescottella agglutinans</name>
    <dbReference type="NCBI Taxonomy" id="1644129"/>
    <lineage>
        <taxon>Bacteria</taxon>
        <taxon>Bacillati</taxon>
        <taxon>Actinomycetota</taxon>
        <taxon>Actinomycetes</taxon>
        <taxon>Mycobacteriales</taxon>
        <taxon>Nocardiaceae</taxon>
        <taxon>Prescottella</taxon>
    </lineage>
</organism>
<sequence length="131" mass="13848">MTTPENSLVPAPVSSNPDTLVLPKVVPSTPAPTPPPSTTPAGWYADPDGKPVQRYWDGNRWTEHTAPQAHAPAVAAPPAPIIINNSSSASAAATVVVAGRKPVNHLLHFILTILTGGLWLFVWIIVAIARR</sequence>
<dbReference type="EMBL" id="JARXVC010000010">
    <property type="protein sequence ID" value="MDH6282501.1"/>
    <property type="molecule type" value="Genomic_DNA"/>
</dbReference>
<feature type="compositionally biased region" description="Pro residues" evidence="1">
    <location>
        <begin position="29"/>
        <end position="38"/>
    </location>
</feature>
<feature type="transmembrane region" description="Helical" evidence="2">
    <location>
        <begin position="106"/>
        <end position="129"/>
    </location>
</feature>
<feature type="region of interest" description="Disordered" evidence="1">
    <location>
        <begin position="1"/>
        <end position="49"/>
    </location>
</feature>
<dbReference type="RefSeq" id="WP_280761802.1">
    <property type="nucleotide sequence ID" value="NZ_JARXVC010000010.1"/>
</dbReference>
<comment type="caution">
    <text evidence="4">The sequence shown here is derived from an EMBL/GenBank/DDBJ whole genome shotgun (WGS) entry which is preliminary data.</text>
</comment>
<protein>
    <recommendedName>
        <fullName evidence="3">DUF2510 domain-containing protein</fullName>
    </recommendedName>
</protein>
<name>A0ABT6MFC4_9NOCA</name>
<keyword evidence="2" id="KW-0472">Membrane</keyword>
<dbReference type="InterPro" id="IPR018929">
    <property type="entry name" value="DUF2510"/>
</dbReference>
<dbReference type="Proteomes" id="UP001160334">
    <property type="component" value="Unassembled WGS sequence"/>
</dbReference>
<accession>A0ABT6MFC4</accession>
<feature type="domain" description="DUF2510" evidence="3">
    <location>
        <begin position="41"/>
        <end position="73"/>
    </location>
</feature>
<evidence type="ECO:0000256" key="2">
    <source>
        <dbReference type="SAM" id="Phobius"/>
    </source>
</evidence>
<keyword evidence="5" id="KW-1185">Reference proteome</keyword>
<dbReference type="Pfam" id="PF10708">
    <property type="entry name" value="DUF2510"/>
    <property type="match status" value="1"/>
</dbReference>